<dbReference type="InterPro" id="IPR000210">
    <property type="entry name" value="BTB/POZ_dom"/>
</dbReference>
<dbReference type="CDD" id="cd18186">
    <property type="entry name" value="BTB_POZ_ZBTB_KLHL-like"/>
    <property type="match status" value="1"/>
</dbReference>
<dbReference type="Proteomes" id="UP001305779">
    <property type="component" value="Unassembled WGS sequence"/>
</dbReference>
<organism evidence="2 3">
    <name type="scientific">Zasmidium cellare</name>
    <name type="common">Wine cellar mold</name>
    <name type="synonym">Racodium cellare</name>
    <dbReference type="NCBI Taxonomy" id="395010"/>
    <lineage>
        <taxon>Eukaryota</taxon>
        <taxon>Fungi</taxon>
        <taxon>Dikarya</taxon>
        <taxon>Ascomycota</taxon>
        <taxon>Pezizomycotina</taxon>
        <taxon>Dothideomycetes</taxon>
        <taxon>Dothideomycetidae</taxon>
        <taxon>Mycosphaerellales</taxon>
        <taxon>Mycosphaerellaceae</taxon>
        <taxon>Zasmidium</taxon>
    </lineage>
</organism>
<reference evidence="2 3" key="1">
    <citation type="journal article" date="2023" name="G3 (Bethesda)">
        <title>A chromosome-level genome assembly of Zasmidium syzygii isolated from banana leaves.</title>
        <authorList>
            <person name="van Westerhoven A.C."/>
            <person name="Mehrabi R."/>
            <person name="Talebi R."/>
            <person name="Steentjes M.B.F."/>
            <person name="Corcolon B."/>
            <person name="Chong P.A."/>
            <person name="Kema G.H.J."/>
            <person name="Seidl M.F."/>
        </authorList>
    </citation>
    <scope>NUCLEOTIDE SEQUENCE [LARGE SCALE GENOMIC DNA]</scope>
    <source>
        <strain evidence="2 3">P124</strain>
    </source>
</reference>
<dbReference type="InterPro" id="IPR011333">
    <property type="entry name" value="SKP1/BTB/POZ_sf"/>
</dbReference>
<sequence length="202" mass="23156">MAPKDKVDTPPPVKVDRSTLQKFYNSPQLSDITICFSDRRVRAHKMVLSLATPYFQNAFTSGFAESASTEMWLYEDDPDAVHGMLRHFYGLEARGAVTSPGIYFYLRLFTVASKYDVPTLLDEAVKAVKDALSDATKASWFPDMVYQIYEELPIHQRELRVAVTNACQRNIQELFKTKRFKELLMDVPAFSIDMMQSVLDDY</sequence>
<gene>
    <name evidence="2" type="ORF">PRZ48_005690</name>
</gene>
<keyword evidence="3" id="KW-1185">Reference proteome</keyword>
<dbReference type="SMART" id="SM00225">
    <property type="entry name" value="BTB"/>
    <property type="match status" value="1"/>
</dbReference>
<protein>
    <recommendedName>
        <fullName evidence="1">BTB domain-containing protein</fullName>
    </recommendedName>
</protein>
<evidence type="ECO:0000313" key="3">
    <source>
        <dbReference type="Proteomes" id="UP001305779"/>
    </source>
</evidence>
<comment type="caution">
    <text evidence="2">The sequence shown here is derived from an EMBL/GenBank/DDBJ whole genome shotgun (WGS) entry which is preliminary data.</text>
</comment>
<dbReference type="Gene3D" id="3.30.710.10">
    <property type="entry name" value="Potassium Channel Kv1.1, Chain A"/>
    <property type="match status" value="1"/>
</dbReference>
<dbReference type="PANTHER" id="PTHR47843:SF5">
    <property type="entry name" value="BTB_POZ DOMAIN PROTEIN"/>
    <property type="match status" value="1"/>
</dbReference>
<dbReference type="SUPFAM" id="SSF54695">
    <property type="entry name" value="POZ domain"/>
    <property type="match status" value="1"/>
</dbReference>
<proteinExistence type="predicted"/>
<dbReference type="PANTHER" id="PTHR47843">
    <property type="entry name" value="BTB DOMAIN-CONTAINING PROTEIN-RELATED"/>
    <property type="match status" value="1"/>
</dbReference>
<dbReference type="EMBL" id="JAXOVC010000004">
    <property type="protein sequence ID" value="KAK4502265.1"/>
    <property type="molecule type" value="Genomic_DNA"/>
</dbReference>
<evidence type="ECO:0000259" key="1">
    <source>
        <dbReference type="PROSITE" id="PS50097"/>
    </source>
</evidence>
<dbReference type="PROSITE" id="PS50097">
    <property type="entry name" value="BTB"/>
    <property type="match status" value="1"/>
</dbReference>
<accession>A0ABR0EL88</accession>
<dbReference type="Pfam" id="PF00651">
    <property type="entry name" value="BTB"/>
    <property type="match status" value="1"/>
</dbReference>
<evidence type="ECO:0000313" key="2">
    <source>
        <dbReference type="EMBL" id="KAK4502265.1"/>
    </source>
</evidence>
<feature type="domain" description="BTB" evidence="1">
    <location>
        <begin position="30"/>
        <end position="89"/>
    </location>
</feature>
<name>A0ABR0EL88_ZASCE</name>